<dbReference type="Gene3D" id="2.60.40.10">
    <property type="entry name" value="Immunoglobulins"/>
    <property type="match status" value="10"/>
</dbReference>
<dbReference type="SMART" id="SM00033">
    <property type="entry name" value="CH"/>
    <property type="match status" value="2"/>
</dbReference>
<dbReference type="InterPro" id="IPR014756">
    <property type="entry name" value="Ig_E-set"/>
</dbReference>
<feature type="compositionally biased region" description="Polar residues" evidence="3">
    <location>
        <begin position="223"/>
        <end position="233"/>
    </location>
</feature>
<dbReference type="GO" id="GO:0051015">
    <property type="term" value="F:actin filament binding"/>
    <property type="evidence" value="ECO:0007669"/>
    <property type="project" value="InterPro"/>
</dbReference>
<dbReference type="InterPro" id="IPR001715">
    <property type="entry name" value="CH_dom"/>
</dbReference>
<dbReference type="Pfam" id="PF00630">
    <property type="entry name" value="Filamin"/>
    <property type="match status" value="5"/>
</dbReference>
<feature type="repeat" description="Filamin" evidence="2">
    <location>
        <begin position="1019"/>
        <end position="1108"/>
    </location>
</feature>
<protein>
    <recommendedName>
        <fullName evidence="4">Calponin-homology (CH) domain-containing protein</fullName>
    </recommendedName>
</protein>
<feature type="repeat" description="Filamin" evidence="2">
    <location>
        <begin position="911"/>
        <end position="992"/>
    </location>
</feature>
<dbReference type="InterPro" id="IPR017868">
    <property type="entry name" value="Filamin/ABP280_repeat-like"/>
</dbReference>
<dbReference type="GO" id="GO:0030036">
    <property type="term" value="P:actin cytoskeleton organization"/>
    <property type="evidence" value="ECO:0007669"/>
    <property type="project" value="InterPro"/>
</dbReference>
<keyword evidence="1" id="KW-0677">Repeat</keyword>
<name>A0A6B2KW80_9EUKA</name>
<dbReference type="PROSITE" id="PS50021">
    <property type="entry name" value="CH"/>
    <property type="match status" value="2"/>
</dbReference>
<accession>A0A6B2KW80</accession>
<evidence type="ECO:0000256" key="2">
    <source>
        <dbReference type="PROSITE-ProRule" id="PRU00087"/>
    </source>
</evidence>
<dbReference type="InterPro" id="IPR036872">
    <property type="entry name" value="CH_dom_sf"/>
</dbReference>
<dbReference type="SUPFAM" id="SSF81296">
    <property type="entry name" value="E set domains"/>
    <property type="match status" value="10"/>
</dbReference>
<feature type="repeat" description="Filamin" evidence="2">
    <location>
        <begin position="574"/>
        <end position="693"/>
    </location>
</feature>
<evidence type="ECO:0000313" key="5">
    <source>
        <dbReference type="EMBL" id="NDV29050.1"/>
    </source>
</evidence>
<sequence>MRQDLKDGLVLIHLLELLTTKTLSGYSKKPRIKAQLMVNCQKVINFLKEENIVITGGITPDDICDGNLKGLLNLMWNIIQLFHINQSKEQTTFTKSILLSWIQKRVEKYGCYPKNFNTDWSDGDVIYALADSLKPGKLDWEKRTGNPLEDTQKAMEFASSAYSIPMLMDPMDLVQDPDDTSLLIYLTYFKKAAEGKIETKTEGEIVRWYAEQLPKPNKPTAIPSKQTTTNGQKSPPVAIRYEQPPPVNIPDVDFNHTFDLGDNLVWVGGPGLRIGQIRKVSPIFIKLTDRQHEPVDYNSELIKINFKGPEEVPKEELQLLSPGFYVVYYRPKSPGKYVIYIMVEGKVVIRGTTAIWNEEEIEEEVKKVPILDPSKTELEFLNCKESTPTTFVIVAKDSDGNKMPKGGDKVEVELVGGDGEKVNSSVTDTTTGKYVVKFTPGQVGEIKAHVKVNDTPIPGSPFSAHVIPEQDVICSMFGSGLNSGITGQSSTIILHTHDSSKKSIPVPPSAFTFPIAGRATLEPEIKKITPGVISVTFVPPKSGQYTFSPTIYGKPLKNYVITVTTDDIAFVPSTPDVDMPKCKITNFLQCYPVNKPIVFQVELKGKGKEVDVSGGWEVYAFGFVTPRADPKKKKTNGVEQEQWKGLVSLPGNVRYLNGGVYEVTFIPTTLGSLDVDIAVGEYAIPGSPYATEIVEEIFDDRAIAIDPKNCWIEELSPFRMNSLSAFRILTKNPDGTPNTKGGEKFQIVISDQDGDTIPSDVIDNLDGTYFVSFSTTKPGALVIAVSVHGSPIHGSPFNVDVLPANLKCEFNGPNIEGGNFRYGPLFFQIAAYDENDNPFDVGADIFEIKSSGPGTIAFDISTTTPGLFDVQYQPDVSGNYILNILTFENTIGNLIVNCTNHPELMISSLSGRTEGFVNIPVSFDVQLKERDYDSYGKPFLHPYIAQEGEFSLVVAGAETQIGNIVLKKPEEGIYNLSYVPRNEGLHVLSIKYIPSGTYPIKDIISIVVQASDPLQCFVEGLEQPARVDSLATFHIIAKNRYGKLLSIGGEPFKVLVKTAGGENLSIEFNDNKNGEYLVGFVPPSPGDLTIDISVYDKPISGSPYTVTAFLEPHPVSCILQGAFHEIGDTDVPDLSILCRDRTGKTVHSKLTIPFVVDVLTSRGAYPLQVTQNNTGTSSIIWDPRAIQNYGEYVLNVKLRGEHIQGSPMPFKVKQGVDPLYSTVEFVCSRVSCELVVKTFNKHAEPQVVGGEKVDVEIVGQNGVLSSERFHVEDLNNGSYKITFEAHPGEYKVYAKIYDLNVKGSPFSVVVPPITYHPSSHK</sequence>
<feature type="repeat" description="Filamin" evidence="2">
    <location>
        <begin position="360"/>
        <end position="466"/>
    </location>
</feature>
<feature type="repeat" description="Filamin" evidence="2">
    <location>
        <begin position="715"/>
        <end position="801"/>
    </location>
</feature>
<organism evidence="5">
    <name type="scientific">Arcella intermedia</name>
    <dbReference type="NCBI Taxonomy" id="1963864"/>
    <lineage>
        <taxon>Eukaryota</taxon>
        <taxon>Amoebozoa</taxon>
        <taxon>Tubulinea</taxon>
        <taxon>Elardia</taxon>
        <taxon>Arcellinida</taxon>
        <taxon>Sphaerothecina</taxon>
        <taxon>Arcellidae</taxon>
        <taxon>Arcella</taxon>
    </lineage>
</organism>
<dbReference type="EMBL" id="GIBP01000081">
    <property type="protein sequence ID" value="NDV29050.1"/>
    <property type="molecule type" value="Transcribed_RNA"/>
</dbReference>
<dbReference type="InterPro" id="IPR044801">
    <property type="entry name" value="Filamin"/>
</dbReference>
<feature type="repeat" description="Filamin" evidence="2">
    <location>
        <begin position="1233"/>
        <end position="1310"/>
    </location>
</feature>
<feature type="repeat" description="Filamin" evidence="2">
    <location>
        <begin position="265"/>
        <end position="348"/>
    </location>
</feature>
<dbReference type="SMART" id="SM00557">
    <property type="entry name" value="IG_FLMN"/>
    <property type="match status" value="7"/>
</dbReference>
<evidence type="ECO:0000259" key="4">
    <source>
        <dbReference type="PROSITE" id="PS50021"/>
    </source>
</evidence>
<dbReference type="PANTHER" id="PTHR38537">
    <property type="entry name" value="JITTERBUG, ISOFORM N"/>
    <property type="match status" value="1"/>
</dbReference>
<dbReference type="InterPro" id="IPR001298">
    <property type="entry name" value="Filamin/ABP280_rpt"/>
</dbReference>
<dbReference type="PANTHER" id="PTHR38537:SF8">
    <property type="entry name" value="FILAMIN-A"/>
    <property type="match status" value="1"/>
</dbReference>
<reference evidence="5" key="1">
    <citation type="journal article" date="2020" name="J. Eukaryot. Microbiol.">
        <title>De novo Sequencing, Assembly and Annotation of the Transcriptome for the Free-Living Testate Amoeba Arcella intermedia.</title>
        <authorList>
            <person name="Ribeiro G.M."/>
            <person name="Porfirio-Sousa A.L."/>
            <person name="Maurer-Alcala X.X."/>
            <person name="Katz L.A."/>
            <person name="Lahr D.J.G."/>
        </authorList>
    </citation>
    <scope>NUCLEOTIDE SEQUENCE</scope>
</reference>
<dbReference type="Gene3D" id="1.10.418.10">
    <property type="entry name" value="Calponin-like domain"/>
    <property type="match status" value="2"/>
</dbReference>
<dbReference type="SUPFAM" id="SSF47576">
    <property type="entry name" value="Calponin-homology domain, CH-domain"/>
    <property type="match status" value="1"/>
</dbReference>
<dbReference type="Pfam" id="PF00307">
    <property type="entry name" value="CH"/>
    <property type="match status" value="2"/>
</dbReference>
<feature type="domain" description="Calponin-homology (CH)" evidence="4">
    <location>
        <begin position="1"/>
        <end position="83"/>
    </location>
</feature>
<dbReference type="InterPro" id="IPR013783">
    <property type="entry name" value="Ig-like_fold"/>
</dbReference>
<feature type="repeat" description="Filamin" evidence="2">
    <location>
        <begin position="1190"/>
        <end position="1212"/>
    </location>
</feature>
<evidence type="ECO:0000256" key="1">
    <source>
        <dbReference type="ARBA" id="ARBA00022737"/>
    </source>
</evidence>
<feature type="region of interest" description="Disordered" evidence="3">
    <location>
        <begin position="216"/>
        <end position="237"/>
    </location>
</feature>
<dbReference type="PROSITE" id="PS50194">
    <property type="entry name" value="FILAMIN_REPEAT"/>
    <property type="match status" value="9"/>
</dbReference>
<proteinExistence type="predicted"/>
<feature type="repeat" description="Filamin" evidence="2">
    <location>
        <begin position="478"/>
        <end position="565"/>
    </location>
</feature>
<evidence type="ECO:0000256" key="3">
    <source>
        <dbReference type="SAM" id="MobiDB-lite"/>
    </source>
</evidence>
<feature type="domain" description="Calponin-homology (CH)" evidence="4">
    <location>
        <begin position="92"/>
        <end position="194"/>
    </location>
</feature>